<feature type="compositionally biased region" description="Polar residues" evidence="1">
    <location>
        <begin position="118"/>
        <end position="128"/>
    </location>
</feature>
<dbReference type="AlphaFoldDB" id="A0A4R6J689"/>
<reference evidence="2 3" key="1">
    <citation type="submission" date="2019-03" db="EMBL/GenBank/DDBJ databases">
        <title>Genomic Encyclopedia of Type Strains, Phase III (KMG-III): the genomes of soil and plant-associated and newly described type strains.</title>
        <authorList>
            <person name="Whitman W."/>
        </authorList>
    </citation>
    <scope>NUCLEOTIDE SEQUENCE [LARGE SCALE GENOMIC DNA]</scope>
    <source>
        <strain evidence="2 3">VKM Ac-2527</strain>
    </source>
</reference>
<name>A0A4R6J689_9ACTN</name>
<protein>
    <submittedName>
        <fullName evidence="2">Uncharacterized protein</fullName>
    </submittedName>
</protein>
<dbReference type="RefSeq" id="WP_133805416.1">
    <property type="nucleotide sequence ID" value="NZ_SNWQ01000034.1"/>
</dbReference>
<feature type="region of interest" description="Disordered" evidence="1">
    <location>
        <begin position="102"/>
        <end position="128"/>
    </location>
</feature>
<organism evidence="2 3">
    <name type="scientific">Kribbella caucasensis</name>
    <dbReference type="NCBI Taxonomy" id="2512215"/>
    <lineage>
        <taxon>Bacteria</taxon>
        <taxon>Bacillati</taxon>
        <taxon>Actinomycetota</taxon>
        <taxon>Actinomycetes</taxon>
        <taxon>Propionibacteriales</taxon>
        <taxon>Kribbellaceae</taxon>
        <taxon>Kribbella</taxon>
    </lineage>
</organism>
<evidence type="ECO:0000313" key="3">
    <source>
        <dbReference type="Proteomes" id="UP000295388"/>
    </source>
</evidence>
<evidence type="ECO:0000256" key="1">
    <source>
        <dbReference type="SAM" id="MobiDB-lite"/>
    </source>
</evidence>
<comment type="caution">
    <text evidence="2">The sequence shown here is derived from an EMBL/GenBank/DDBJ whole genome shotgun (WGS) entry which is preliminary data.</text>
</comment>
<accession>A0A4R6J689</accession>
<proteinExistence type="predicted"/>
<keyword evidence="3" id="KW-1185">Reference proteome</keyword>
<dbReference type="EMBL" id="SNWQ01000034">
    <property type="protein sequence ID" value="TDO30980.1"/>
    <property type="molecule type" value="Genomic_DNA"/>
</dbReference>
<sequence length="128" mass="14399">MARSDVTVRVRTGWPPSGSDLYAMRCAGRHLPRPLRLRSVLYFVNGDCEVVLRTRGLPTGMAIQQARLALPMLGLRRDAVRRIDVRRVHLLPSRRHLLATWLPTHPDRTSPPHPPYSGTRSSTPLHAG</sequence>
<dbReference type="Proteomes" id="UP000295388">
    <property type="component" value="Unassembled WGS sequence"/>
</dbReference>
<evidence type="ECO:0000313" key="2">
    <source>
        <dbReference type="EMBL" id="TDO30980.1"/>
    </source>
</evidence>
<gene>
    <name evidence="2" type="ORF">EV643_1344</name>
</gene>
<dbReference type="OrthoDB" id="3830476at2"/>